<name>A0A2P6QRI4_ROSCH</name>
<dbReference type="PROSITE" id="PS50181">
    <property type="entry name" value="FBOX"/>
    <property type="match status" value="1"/>
</dbReference>
<reference evidence="2 3" key="1">
    <citation type="journal article" date="2018" name="Nat. Genet.">
        <title>The Rosa genome provides new insights in the design of modern roses.</title>
        <authorList>
            <person name="Bendahmane M."/>
        </authorList>
    </citation>
    <scope>NUCLEOTIDE SEQUENCE [LARGE SCALE GENOMIC DNA]</scope>
    <source>
        <strain evidence="3">cv. Old Blush</strain>
    </source>
</reference>
<dbReference type="InterPro" id="IPR050796">
    <property type="entry name" value="SCF_F-box_component"/>
</dbReference>
<dbReference type="Pfam" id="PF00646">
    <property type="entry name" value="F-box"/>
    <property type="match status" value="1"/>
</dbReference>
<dbReference type="Proteomes" id="UP000238479">
    <property type="component" value="Chromosome 4"/>
</dbReference>
<evidence type="ECO:0000259" key="1">
    <source>
        <dbReference type="PROSITE" id="PS50181"/>
    </source>
</evidence>
<dbReference type="SUPFAM" id="SSF81383">
    <property type="entry name" value="F-box domain"/>
    <property type="match status" value="1"/>
</dbReference>
<evidence type="ECO:0000313" key="3">
    <source>
        <dbReference type="Proteomes" id="UP000238479"/>
    </source>
</evidence>
<evidence type="ECO:0000313" key="2">
    <source>
        <dbReference type="EMBL" id="PRQ36804.1"/>
    </source>
</evidence>
<organism evidence="2 3">
    <name type="scientific">Rosa chinensis</name>
    <name type="common">China rose</name>
    <dbReference type="NCBI Taxonomy" id="74649"/>
    <lineage>
        <taxon>Eukaryota</taxon>
        <taxon>Viridiplantae</taxon>
        <taxon>Streptophyta</taxon>
        <taxon>Embryophyta</taxon>
        <taxon>Tracheophyta</taxon>
        <taxon>Spermatophyta</taxon>
        <taxon>Magnoliopsida</taxon>
        <taxon>eudicotyledons</taxon>
        <taxon>Gunneridae</taxon>
        <taxon>Pentapetalae</taxon>
        <taxon>rosids</taxon>
        <taxon>fabids</taxon>
        <taxon>Rosales</taxon>
        <taxon>Rosaceae</taxon>
        <taxon>Rosoideae</taxon>
        <taxon>Rosoideae incertae sedis</taxon>
        <taxon>Rosa</taxon>
    </lineage>
</organism>
<feature type="domain" description="F-box" evidence="1">
    <location>
        <begin position="77"/>
        <end position="122"/>
    </location>
</feature>
<gene>
    <name evidence="2" type="ORF">RchiOBHm_Chr4g0395601</name>
</gene>
<dbReference type="OMA" id="FTQILEC"/>
<dbReference type="EMBL" id="PDCK01000042">
    <property type="protein sequence ID" value="PRQ36804.1"/>
    <property type="molecule type" value="Genomic_DNA"/>
</dbReference>
<sequence>MNQFQPSIYHKSKTHTSALCSLRLRQIPFQTWQFWYSSKNPISFSPNKENTMNHSKKRLASIRSSKGKRDQWQPTGPCRFRQLPPTLVMNILSRLSPNTLFSCRCVCKSWLFMISDPHFNRLHHSRSPMGILIQTYPHRHNWKSRKLDFTQILECAGPDLQLEKMSFRPKISIPLIGDRTDPTVEYGLINSCNGLLCLCGPQNNKLLYVCNPILGEFIATPPLDTGVKLSSFVGLGFSAATNEYKVLNTSCSRRAQMYTIGTGVWRDIGKPPYGAV</sequence>
<dbReference type="Gene3D" id="1.20.1280.50">
    <property type="match status" value="1"/>
</dbReference>
<dbReference type="PANTHER" id="PTHR31672">
    <property type="entry name" value="BNACNNG10540D PROTEIN"/>
    <property type="match status" value="1"/>
</dbReference>
<dbReference type="Pfam" id="PF07734">
    <property type="entry name" value="FBA_1"/>
    <property type="match status" value="1"/>
</dbReference>
<dbReference type="InterPro" id="IPR006527">
    <property type="entry name" value="F-box-assoc_dom_typ1"/>
</dbReference>
<dbReference type="AlphaFoldDB" id="A0A2P6QRI4"/>
<dbReference type="Gramene" id="PRQ36804">
    <property type="protein sequence ID" value="PRQ36804"/>
    <property type="gene ID" value="RchiOBHm_Chr4g0395601"/>
</dbReference>
<protein>
    <submittedName>
        <fullName evidence="2">Putative F-box domain-containing protein</fullName>
    </submittedName>
</protein>
<dbReference type="SMART" id="SM00256">
    <property type="entry name" value="FBOX"/>
    <property type="match status" value="1"/>
</dbReference>
<dbReference type="InterPro" id="IPR036047">
    <property type="entry name" value="F-box-like_dom_sf"/>
</dbReference>
<dbReference type="InterPro" id="IPR001810">
    <property type="entry name" value="F-box_dom"/>
</dbReference>
<accession>A0A2P6QRI4</accession>
<dbReference type="InterPro" id="IPR017451">
    <property type="entry name" value="F-box-assoc_interact_dom"/>
</dbReference>
<proteinExistence type="predicted"/>
<dbReference type="NCBIfam" id="TIGR01640">
    <property type="entry name" value="F_box_assoc_1"/>
    <property type="match status" value="1"/>
</dbReference>
<dbReference type="STRING" id="74649.A0A2P6QRI4"/>
<keyword evidence="3" id="KW-1185">Reference proteome</keyword>
<comment type="caution">
    <text evidence="2">The sequence shown here is derived from an EMBL/GenBank/DDBJ whole genome shotgun (WGS) entry which is preliminary data.</text>
</comment>